<dbReference type="KEGG" id="thi:THI_1736"/>
<organism evidence="1 2">
    <name type="scientific">Thiomonas arsenitoxydans (strain DSM 22701 / CIP 110005 / 3As)</name>
    <dbReference type="NCBI Taxonomy" id="426114"/>
    <lineage>
        <taxon>Bacteria</taxon>
        <taxon>Pseudomonadati</taxon>
        <taxon>Pseudomonadota</taxon>
        <taxon>Betaproteobacteria</taxon>
        <taxon>Burkholderiales</taxon>
        <taxon>Thiomonas</taxon>
    </lineage>
</organism>
<dbReference type="Proteomes" id="UP000002372">
    <property type="component" value="Chromosome"/>
</dbReference>
<sequence length="98" mass="10688">MVCRCGFKTFNLGLPRNQGAESNVLPVGPRGARRTLLNASDHRGQGGAVWVAAGGISGKKPRLIYRAPLRPQTPQATSVLIGHSQVKTNRSDSYRYWN</sequence>
<name>D6CSY9_THIA3</name>
<evidence type="ECO:0000313" key="2">
    <source>
        <dbReference type="Proteomes" id="UP000002372"/>
    </source>
</evidence>
<dbReference type="EMBL" id="FP475956">
    <property type="protein sequence ID" value="CAZ88408.1"/>
    <property type="molecule type" value="Genomic_DNA"/>
</dbReference>
<reference key="1">
    <citation type="submission" date="2009-07" db="EMBL/GenBank/DDBJ databases">
        <authorList>
            <person name="Genoscope - CEA"/>
        </authorList>
    </citation>
    <scope>NUCLEOTIDE SEQUENCE</scope>
    <source>
        <strain>3As</strain>
    </source>
</reference>
<gene>
    <name evidence="1" type="ordered locus">THI_1736</name>
</gene>
<accession>D6CSY9</accession>
<protein>
    <submittedName>
        <fullName evidence="1">Uncharacterized protein</fullName>
    </submittedName>
</protein>
<dbReference type="AlphaFoldDB" id="D6CSY9"/>
<proteinExistence type="predicted"/>
<reference evidence="2" key="2">
    <citation type="journal article" date="2010" name="PLoS Genet.">
        <title>Structure, function, and evolution of the Thiomonas spp. genome.</title>
        <authorList>
            <person name="Arsene-Ploetze F."/>
            <person name="Koechler S."/>
            <person name="Marchal M."/>
            <person name="Coppee J.Y."/>
            <person name="Chandler M."/>
            <person name="Bonnefoy V."/>
            <person name="Brochier-Armanet C."/>
            <person name="Barakat M."/>
            <person name="Barbe V."/>
            <person name="Battaglia-Brunet F."/>
            <person name="Bruneel O."/>
            <person name="Bryan C.G."/>
            <person name="Cleiss-Arnold J."/>
            <person name="Cruveiller S."/>
            <person name="Erhardt M."/>
            <person name="Heinrich-Salmeron A."/>
            <person name="Hommais F."/>
            <person name="Joulian C."/>
            <person name="Krin E."/>
            <person name="Lieutaud A."/>
            <person name="Lievremont D."/>
            <person name="Michel C."/>
            <person name="Muller D."/>
            <person name="Ortet P."/>
            <person name="Proux C."/>
            <person name="Siguier P."/>
            <person name="Roche D."/>
            <person name="Rouy Z."/>
            <person name="Salvignol G."/>
            <person name="Slyemi D."/>
            <person name="Talla E."/>
            <person name="Weiss S."/>
            <person name="Weissenbach J."/>
            <person name="Medigue C."/>
            <person name="Bertin P.N."/>
        </authorList>
    </citation>
    <scope>NUCLEOTIDE SEQUENCE [LARGE SCALE GENOMIC DNA]</scope>
    <source>
        <strain evidence="2">DSM 22701 / CIP 110005 / 3As</strain>
    </source>
</reference>
<evidence type="ECO:0000313" key="1">
    <source>
        <dbReference type="EMBL" id="CAZ88408.1"/>
    </source>
</evidence>
<dbReference type="HOGENOM" id="CLU_2332748_0_0_4"/>